<protein>
    <submittedName>
        <fullName evidence="3">DUF3943 domain-containing protein</fullName>
    </submittedName>
</protein>
<feature type="transmembrane region" description="Helical" evidence="1">
    <location>
        <begin position="47"/>
        <end position="67"/>
    </location>
</feature>
<feature type="transmembrane region" description="Helical" evidence="1">
    <location>
        <begin position="12"/>
        <end position="35"/>
    </location>
</feature>
<evidence type="ECO:0000256" key="1">
    <source>
        <dbReference type="SAM" id="Phobius"/>
    </source>
</evidence>
<name>A0ABT0L0N9_9GAMM</name>
<dbReference type="Pfam" id="PF13084">
    <property type="entry name" value="DUF3943"/>
    <property type="match status" value="1"/>
</dbReference>
<evidence type="ECO:0000313" key="3">
    <source>
        <dbReference type="EMBL" id="MCL1117272.1"/>
    </source>
</evidence>
<comment type="caution">
    <text evidence="3">The sequence shown here is derived from an EMBL/GenBank/DDBJ whole genome shotgun (WGS) entry which is preliminary data.</text>
</comment>
<dbReference type="EMBL" id="JAKILK010000003">
    <property type="protein sequence ID" value="MCL1117272.1"/>
    <property type="molecule type" value="Genomic_DNA"/>
</dbReference>
<feature type="domain" description="DUF3943" evidence="2">
    <location>
        <begin position="97"/>
        <end position="196"/>
    </location>
</feature>
<dbReference type="InterPro" id="IPR025079">
    <property type="entry name" value="DUF3943"/>
</dbReference>
<keyword evidence="1" id="KW-0472">Membrane</keyword>
<proteinExistence type="predicted"/>
<evidence type="ECO:0000259" key="2">
    <source>
        <dbReference type="Pfam" id="PF13084"/>
    </source>
</evidence>
<dbReference type="RefSeq" id="WP_188840603.1">
    <property type="nucleotide sequence ID" value="NZ_BMOT01000003.1"/>
</dbReference>
<keyword evidence="1" id="KW-0812">Transmembrane</keyword>
<keyword evidence="1" id="KW-1133">Transmembrane helix</keyword>
<dbReference type="Proteomes" id="UP001203212">
    <property type="component" value="Unassembled WGS sequence"/>
</dbReference>
<evidence type="ECO:0000313" key="4">
    <source>
        <dbReference type="Proteomes" id="UP001203212"/>
    </source>
</evidence>
<gene>
    <name evidence="3" type="ORF">L2689_08440</name>
</gene>
<keyword evidence="4" id="KW-1185">Reference proteome</keyword>
<accession>A0ABT0L0N9</accession>
<organism evidence="3 4">
    <name type="scientific">Shewanella aestuarii</name>
    <dbReference type="NCBI Taxonomy" id="1028752"/>
    <lineage>
        <taxon>Bacteria</taxon>
        <taxon>Pseudomonadati</taxon>
        <taxon>Pseudomonadota</taxon>
        <taxon>Gammaproteobacteria</taxon>
        <taxon>Alteromonadales</taxon>
        <taxon>Shewanellaceae</taxon>
        <taxon>Shewanella</taxon>
    </lineage>
</organism>
<reference evidence="3 4" key="1">
    <citation type="submission" date="2022-01" db="EMBL/GenBank/DDBJ databases">
        <title>Whole genome-based taxonomy of the Shewanellaceae.</title>
        <authorList>
            <person name="Martin-Rodriguez A.J."/>
        </authorList>
    </citation>
    <scope>NUCLEOTIDE SEQUENCE [LARGE SCALE GENOMIC DNA]</scope>
    <source>
        <strain evidence="3 4">JCM 17801</strain>
    </source>
</reference>
<sequence>MYSKLMMTVSSYIVIASLGIIGSFSLPVVAIEASVSDEEPKDIQKNWWGATAELSSILILGGGLYSISSETMKQDFDYEIEGDTAEYFYDRLTTNEAWKYDDNDIGMNWGHAYAGALYHQAFRNHGFNYYESVIGTFVASTIWEVFAEYKEVVSINDQVVTIWGGAVLGESLYQFSDMLKGKEGWVPATLSWVFNPAGSITQWAGYGSPSRFNRSQSQDKFSLYTGLLYSERELSNTSTSIFLLGIDASIDDRKGLSDGFSSTPSLIDMEMETGLSANGIEDWQMATQVWLGGYKRHFDSNNHLADSWSQSVYIGPSTGMEYTSLGTEQYEDFYAVVNVLGLSAAANWGNEHVNFELRTDIFADFSMVKPYATQEYLAQGHNFWGTKSVLWEGEYGYAWGNTFNLSLAVKIDDLAAGVKIKSQRWDSIDGKSNERMTSWNPNVNDIDFEDARDRYQIYLNYALSSSTQLGLHYERFDRYGVIRGIDNPQIFSRHDDIEQRTWFRVDYIY</sequence>